<comment type="caution">
    <text evidence="1">The sequence shown here is derived from an EMBL/GenBank/DDBJ whole genome shotgun (WGS) entry which is preliminary data.</text>
</comment>
<reference evidence="1" key="1">
    <citation type="submission" date="2020-10" db="EMBL/GenBank/DDBJ databases">
        <title>Mucilaginibacter mali sp. nov., isolated from rhizosphere soil of apple orchard.</title>
        <authorList>
            <person name="Lee J.-S."/>
            <person name="Kim H.S."/>
            <person name="Kim J.-S."/>
        </authorList>
    </citation>
    <scope>NUCLEOTIDE SEQUENCE</scope>
    <source>
        <strain evidence="1">KCTC 22746</strain>
    </source>
</reference>
<name>A0A929PYC4_9SPHI</name>
<organism evidence="1 2">
    <name type="scientific">Mucilaginibacter myungsuensis</name>
    <dbReference type="NCBI Taxonomy" id="649104"/>
    <lineage>
        <taxon>Bacteria</taxon>
        <taxon>Pseudomonadati</taxon>
        <taxon>Bacteroidota</taxon>
        <taxon>Sphingobacteriia</taxon>
        <taxon>Sphingobacteriales</taxon>
        <taxon>Sphingobacteriaceae</taxon>
        <taxon>Mucilaginibacter</taxon>
    </lineage>
</organism>
<proteinExistence type="predicted"/>
<sequence>MTLEKAEYIFVHYSNLLSLTEKKALKHYHSTLKLEDQGNTPLRRMYMKVGWLTDDPIVLNYLSEGYIQFMLTCAERILTERPNDVLFNLCPICKKLARTPHAKQCRHCGHNWHPVAIDPN</sequence>
<accession>A0A929PYC4</accession>
<dbReference type="EMBL" id="JADFFL010000006">
    <property type="protein sequence ID" value="MBE9663305.1"/>
    <property type="molecule type" value="Genomic_DNA"/>
</dbReference>
<keyword evidence="2" id="KW-1185">Reference proteome</keyword>
<dbReference type="AlphaFoldDB" id="A0A929PYC4"/>
<dbReference type="Proteomes" id="UP000622475">
    <property type="component" value="Unassembled WGS sequence"/>
</dbReference>
<evidence type="ECO:0000313" key="2">
    <source>
        <dbReference type="Proteomes" id="UP000622475"/>
    </source>
</evidence>
<evidence type="ECO:0000313" key="1">
    <source>
        <dbReference type="EMBL" id="MBE9663305.1"/>
    </source>
</evidence>
<gene>
    <name evidence="1" type="ORF">IRJ16_15560</name>
</gene>
<protein>
    <submittedName>
        <fullName evidence="1">Uncharacterized protein</fullName>
    </submittedName>
</protein>